<organism evidence="1">
    <name type="scientific">viral metagenome</name>
    <dbReference type="NCBI Taxonomy" id="1070528"/>
    <lineage>
        <taxon>unclassified sequences</taxon>
        <taxon>metagenomes</taxon>
        <taxon>organismal metagenomes</taxon>
    </lineage>
</organism>
<sequence>MAVLNRRRSPGGGQITFVLGGILASFHGKGIPGAHPLIEGSLRCVIYTAVFIHRFRILSFSRKLQRLSIPVKFISSASSQGGWNGGFPIHHAWAERRRPQLRLQNHRHPIGILRPKIRGHRIRTHPRSRADVHSHLAKGVSTDGPMMVMTVNN</sequence>
<reference evidence="1" key="1">
    <citation type="submission" date="2017-04" db="EMBL/GenBank/DDBJ databases">
        <title>Unveiling RNA virosphere associated with marine microorganisms.</title>
        <authorList>
            <person name="Urayama S."/>
            <person name="Takaki Y."/>
            <person name="Nishi S."/>
            <person name="Yoshida Y."/>
            <person name="Deguchi S."/>
            <person name="Takai K."/>
            <person name="Nunoura T."/>
        </authorList>
    </citation>
    <scope>NUCLEOTIDE SEQUENCE</scope>
</reference>
<accession>A0A2V0RAU6</accession>
<evidence type="ECO:0000313" key="1">
    <source>
        <dbReference type="EMBL" id="GBH22469.1"/>
    </source>
</evidence>
<name>A0A2V0RAU6_9ZZZZ</name>
<comment type="caution">
    <text evidence="1">The sequence shown here is derived from an EMBL/GenBank/DDBJ whole genome shotgun (WGS) entry which is preliminary data.</text>
</comment>
<proteinExistence type="predicted"/>
<dbReference type="AlphaFoldDB" id="A0A2V0RAU6"/>
<dbReference type="EMBL" id="BDQC01000087">
    <property type="protein sequence ID" value="GBH22469.1"/>
    <property type="molecule type" value="Genomic_RNA"/>
</dbReference>
<protein>
    <submittedName>
        <fullName evidence="1">Uncharacterized protein</fullName>
    </submittedName>
</protein>